<keyword evidence="3" id="KW-1185">Reference proteome</keyword>
<proteinExistence type="predicted"/>
<organism evidence="2 3">
    <name type="scientific">Kribbella deserti</name>
    <dbReference type="NCBI Taxonomy" id="1926257"/>
    <lineage>
        <taxon>Bacteria</taxon>
        <taxon>Bacillati</taxon>
        <taxon>Actinomycetota</taxon>
        <taxon>Actinomycetes</taxon>
        <taxon>Propionibacteriales</taxon>
        <taxon>Kribbellaceae</taxon>
        <taxon>Kribbella</taxon>
    </lineage>
</organism>
<gene>
    <name evidence="2" type="ORF">ACFFGN_03375</name>
</gene>
<dbReference type="EMBL" id="JBHLTC010000002">
    <property type="protein sequence ID" value="MFC0623086.1"/>
    <property type="molecule type" value="Genomic_DNA"/>
</dbReference>
<comment type="caution">
    <text evidence="2">The sequence shown here is derived from an EMBL/GenBank/DDBJ whole genome shotgun (WGS) entry which is preliminary data.</text>
</comment>
<feature type="domain" description="DUF4097" evidence="1">
    <location>
        <begin position="14"/>
        <end position="273"/>
    </location>
</feature>
<evidence type="ECO:0000313" key="3">
    <source>
        <dbReference type="Proteomes" id="UP001589890"/>
    </source>
</evidence>
<protein>
    <submittedName>
        <fullName evidence="2">DUF4097 domain-containing protein</fullName>
    </submittedName>
</protein>
<dbReference type="RefSeq" id="WP_380043776.1">
    <property type="nucleotide sequence ID" value="NZ_JBHLTC010000002.1"/>
</dbReference>
<dbReference type="Proteomes" id="UP001589890">
    <property type="component" value="Unassembled WGS sequence"/>
</dbReference>
<reference evidence="2 3" key="1">
    <citation type="submission" date="2024-09" db="EMBL/GenBank/DDBJ databases">
        <authorList>
            <person name="Sun Q."/>
            <person name="Mori K."/>
        </authorList>
    </citation>
    <scope>NUCLEOTIDE SEQUENCE [LARGE SCALE GENOMIC DNA]</scope>
    <source>
        <strain evidence="2 3">CGMCC 1.15906</strain>
    </source>
</reference>
<evidence type="ECO:0000313" key="2">
    <source>
        <dbReference type="EMBL" id="MFC0623086.1"/>
    </source>
</evidence>
<dbReference type="InterPro" id="IPR025164">
    <property type="entry name" value="Toastrack_DUF4097"/>
</dbReference>
<sequence length="278" mass="28324">MPTFVTPQPIAAAVEVAGAQVRVTATDRTDTRVLVEPIDPANRKHVKVAENTKIEYADGELQVKTKTAGDKSGSVTITIDLPTGSGLVAHLAFSELHTEGSLGASELHLASGRVDLDHVGSLKASLASGQVAIGHIAGHAEIDGAAFGMRIGEIAGTVGISSAGGQTWIGHASGDLELNSASGDFAIDRADGSVNASTASGAIRIGRMTNGQAKLKNASGNIEVGISEGTAVSVDADSERGAVHNFVLSHAKPGPADARVSLYARTRHGDVTIQRAAS</sequence>
<accession>A0ABV6QEN4</accession>
<dbReference type="Pfam" id="PF13349">
    <property type="entry name" value="DUF4097"/>
    <property type="match status" value="1"/>
</dbReference>
<evidence type="ECO:0000259" key="1">
    <source>
        <dbReference type="Pfam" id="PF13349"/>
    </source>
</evidence>
<name>A0ABV6QEN4_9ACTN</name>